<name>A0A0K0KW19_9CAUD</name>
<organism evidence="1 2">
    <name type="scientific">Prochlorococcus phage P-TIM68</name>
    <dbReference type="NCBI Taxonomy" id="1542477"/>
    <lineage>
        <taxon>Viruses</taxon>
        <taxon>Duplodnaviria</taxon>
        <taxon>Heunggongvirae</taxon>
        <taxon>Uroviricota</taxon>
        <taxon>Caudoviricetes</taxon>
        <taxon>Pantevenvirales</taxon>
        <taxon>Kyanoviridae</taxon>
        <taxon>Haifavirus</taxon>
        <taxon>Haifavirus tim68</taxon>
    </lineage>
</organism>
<keyword evidence="2" id="KW-1185">Reference proteome</keyword>
<evidence type="ECO:0000313" key="2">
    <source>
        <dbReference type="Proteomes" id="UP000207741"/>
    </source>
</evidence>
<reference evidence="2" key="1">
    <citation type="submission" date="2014-08" db="EMBL/GenBank/DDBJ databases">
        <authorList>
            <person name="Edwards T."/>
        </authorList>
    </citation>
    <scope>NUCLEOTIDE SEQUENCE [LARGE SCALE GENOMIC DNA]</scope>
</reference>
<evidence type="ECO:0000313" key="1">
    <source>
        <dbReference type="EMBL" id="AIR93537.1"/>
    </source>
</evidence>
<accession>A0A0K0KW19</accession>
<dbReference type="KEGG" id="vg:26640256"/>
<sequence>MSKIELTDIQRRNLEILVFDALFYIKKKRHSLTEDEVNELLTILQIDHKNSV</sequence>
<dbReference type="GeneID" id="26640256"/>
<protein>
    <submittedName>
        <fullName evidence="1">Uncharacterized protein</fullName>
    </submittedName>
</protein>
<dbReference type="RefSeq" id="YP_009213712.1">
    <property type="nucleotide sequence ID" value="NC_028955.1"/>
</dbReference>
<proteinExistence type="predicted"/>
<dbReference type="EMBL" id="KM359505">
    <property type="protein sequence ID" value="AIR93537.1"/>
    <property type="molecule type" value="Genomic_DNA"/>
</dbReference>
<dbReference type="Proteomes" id="UP000207741">
    <property type="component" value="Segment"/>
</dbReference>